<evidence type="ECO:0000313" key="2">
    <source>
        <dbReference type="EMBL" id="MFD2036848.1"/>
    </source>
</evidence>
<name>A0ABW4VRV1_9BACT</name>
<comment type="caution">
    <text evidence="2">The sequence shown here is derived from an EMBL/GenBank/DDBJ whole genome shotgun (WGS) entry which is preliminary data.</text>
</comment>
<sequence>MKQTFSLSVTLILLLSLGSCATNKFRSAEVSPSEITDLRIFKPISFIEGINKGNKAELSDSLSFYSSVLWVDVLKQNDFRIPLGKEIEIDDPYFNTELEKQTIRFFDQLIMAGNVGNVEVPPLVVAVLDDEKNRFGLLTIHAGFTRRKGNYGGQVAKAVGIGILTLGMYAPVPTKANSSVFVAIIDNSTSKTIFYNRSILTDKEPLDPKVLDKQINKLFKRYFW</sequence>
<reference evidence="3" key="1">
    <citation type="journal article" date="2019" name="Int. J. Syst. Evol. Microbiol.">
        <title>The Global Catalogue of Microorganisms (GCM) 10K type strain sequencing project: providing services to taxonomists for standard genome sequencing and annotation.</title>
        <authorList>
            <consortium name="The Broad Institute Genomics Platform"/>
            <consortium name="The Broad Institute Genome Sequencing Center for Infectious Disease"/>
            <person name="Wu L."/>
            <person name="Ma J."/>
        </authorList>
    </citation>
    <scope>NUCLEOTIDE SEQUENCE [LARGE SCALE GENOMIC DNA]</scope>
    <source>
        <strain evidence="3">CGMCC 1.15180</strain>
    </source>
</reference>
<dbReference type="PROSITE" id="PS51257">
    <property type="entry name" value="PROKAR_LIPOPROTEIN"/>
    <property type="match status" value="1"/>
</dbReference>
<keyword evidence="1" id="KW-0732">Signal</keyword>
<accession>A0ABW4VRV1</accession>
<protein>
    <recommendedName>
        <fullName evidence="4">Lipoprotein</fullName>
    </recommendedName>
</protein>
<proteinExistence type="predicted"/>
<evidence type="ECO:0000256" key="1">
    <source>
        <dbReference type="SAM" id="SignalP"/>
    </source>
</evidence>
<feature type="signal peptide" evidence="1">
    <location>
        <begin position="1"/>
        <end position="21"/>
    </location>
</feature>
<organism evidence="2 3">
    <name type="scientific">Belliella marina</name>
    <dbReference type="NCBI Taxonomy" id="1644146"/>
    <lineage>
        <taxon>Bacteria</taxon>
        <taxon>Pseudomonadati</taxon>
        <taxon>Bacteroidota</taxon>
        <taxon>Cytophagia</taxon>
        <taxon>Cytophagales</taxon>
        <taxon>Cyclobacteriaceae</taxon>
        <taxon>Belliella</taxon>
    </lineage>
</organism>
<evidence type="ECO:0000313" key="3">
    <source>
        <dbReference type="Proteomes" id="UP001597361"/>
    </source>
</evidence>
<gene>
    <name evidence="2" type="ORF">ACFSKL_18735</name>
</gene>
<dbReference type="EMBL" id="JBHUHR010000045">
    <property type="protein sequence ID" value="MFD2036848.1"/>
    <property type="molecule type" value="Genomic_DNA"/>
</dbReference>
<feature type="chain" id="PRO_5045064651" description="Lipoprotein" evidence="1">
    <location>
        <begin position="22"/>
        <end position="224"/>
    </location>
</feature>
<keyword evidence="3" id="KW-1185">Reference proteome</keyword>
<evidence type="ECO:0008006" key="4">
    <source>
        <dbReference type="Google" id="ProtNLM"/>
    </source>
</evidence>
<dbReference type="Proteomes" id="UP001597361">
    <property type="component" value="Unassembled WGS sequence"/>
</dbReference>
<dbReference type="RefSeq" id="WP_376888282.1">
    <property type="nucleotide sequence ID" value="NZ_JBHUHR010000045.1"/>
</dbReference>